<reference evidence="6 7" key="1">
    <citation type="submission" date="2019-02" db="EMBL/GenBank/DDBJ databases">
        <authorList>
            <consortium name="Pathogen Informatics"/>
        </authorList>
    </citation>
    <scope>NUCLEOTIDE SEQUENCE [LARGE SCALE GENOMIC DNA]</scope>
    <source>
        <strain evidence="6 7">3012STDY7089603</strain>
    </source>
</reference>
<dbReference type="Gene3D" id="1.20.1090.10">
    <property type="entry name" value="Dehydroquinate synthase-like - alpha domain"/>
    <property type="match status" value="1"/>
</dbReference>
<evidence type="ECO:0000256" key="2">
    <source>
        <dbReference type="ARBA" id="ARBA00023002"/>
    </source>
</evidence>
<dbReference type="PANTHER" id="PTHR11496">
    <property type="entry name" value="ALCOHOL DEHYDROGENASE"/>
    <property type="match status" value="1"/>
</dbReference>
<comment type="similarity">
    <text evidence="1">Belongs to the iron-containing alcohol dehydrogenase family.</text>
</comment>
<dbReference type="InterPro" id="IPR039697">
    <property type="entry name" value="Alcohol_dehydrogenase_Fe"/>
</dbReference>
<dbReference type="InterPro" id="IPR056798">
    <property type="entry name" value="ADH_Fe_C"/>
</dbReference>
<dbReference type="FunFam" id="3.40.50.1970:FF:000003">
    <property type="entry name" value="Alcohol dehydrogenase, iron-containing"/>
    <property type="match status" value="1"/>
</dbReference>
<dbReference type="Pfam" id="PF25137">
    <property type="entry name" value="ADH_Fe_C"/>
    <property type="match status" value="1"/>
</dbReference>
<dbReference type="PROSITE" id="PS00913">
    <property type="entry name" value="ADH_IRON_1"/>
    <property type="match status" value="1"/>
</dbReference>
<evidence type="ECO:0000256" key="3">
    <source>
        <dbReference type="ARBA" id="ARBA00023027"/>
    </source>
</evidence>
<dbReference type="SUPFAM" id="SSF56796">
    <property type="entry name" value="Dehydroquinate synthase-like"/>
    <property type="match status" value="1"/>
</dbReference>
<protein>
    <submittedName>
        <fullName evidence="6">Aldehyde-alcohol dehydrogenase</fullName>
    </submittedName>
</protein>
<dbReference type="GO" id="GO:0046872">
    <property type="term" value="F:metal ion binding"/>
    <property type="evidence" value="ECO:0007669"/>
    <property type="project" value="InterPro"/>
</dbReference>
<gene>
    <name evidence="6" type="primary">adhE_3</name>
    <name evidence="6" type="ORF">NCTC13150_02020</name>
</gene>
<evidence type="ECO:0000313" key="6">
    <source>
        <dbReference type="EMBL" id="VFB17427.1"/>
    </source>
</evidence>
<organism evidence="6 7">
    <name type="scientific">Urinicoccus massiliensis</name>
    <dbReference type="NCBI Taxonomy" id="1723382"/>
    <lineage>
        <taxon>Bacteria</taxon>
        <taxon>Bacillati</taxon>
        <taxon>Bacillota</taxon>
        <taxon>Tissierellia</taxon>
        <taxon>Tissierellales</taxon>
        <taxon>Peptoniphilaceae</taxon>
        <taxon>Urinicoccus</taxon>
    </lineage>
</organism>
<keyword evidence="2" id="KW-0560">Oxidoreductase</keyword>
<evidence type="ECO:0000259" key="5">
    <source>
        <dbReference type="Pfam" id="PF25137"/>
    </source>
</evidence>
<sequence>MNQLFDIKTNILFGQDAIEQLDTIGMKKVILVTDASMVKFGLTRPIEKALEKRKIPFQIFDKVLPDPSLDIVLEGMAQVIDYKPDTLIALGGGSSIDSAKAMVYFDLKMQAKILGDGNLQKKTLIAIPTTSGTGSEVTCYSVITDRKNNRKIPLMDTIMVPDYAILDAGFTKTLPPKVIADSGMDVLTHAMEAYVSPKGTAFSRAMARESIILVRDHLKKMFHDASVDLHREKMHLASCLGGLAFEKSSLGLNHGMAHSLGAHFHLAHGRCNAILLPYIIKFNAGFSGFATEDPEVIRKYAEIAELFGYMDGSDQDKVRGLISTIEQYNEEMGIPKTISQAGVDKETFRSQLSSLVVTALNDGCTPGNPVKVKMEDVIKIYLNAYA</sequence>
<keyword evidence="3" id="KW-0520">NAD</keyword>
<evidence type="ECO:0000256" key="1">
    <source>
        <dbReference type="ARBA" id="ARBA00007358"/>
    </source>
</evidence>
<dbReference type="GO" id="GO:0004022">
    <property type="term" value="F:alcohol dehydrogenase (NAD+) activity"/>
    <property type="evidence" value="ECO:0007669"/>
    <property type="project" value="UniProtKB-ARBA"/>
</dbReference>
<accession>A0A8H2QZ12</accession>
<dbReference type="Proteomes" id="UP000377798">
    <property type="component" value="Unassembled WGS sequence"/>
</dbReference>
<dbReference type="RefSeq" id="WP_131749951.1">
    <property type="nucleotide sequence ID" value="NZ_CAACYI010000001.1"/>
</dbReference>
<evidence type="ECO:0000313" key="7">
    <source>
        <dbReference type="Proteomes" id="UP000377798"/>
    </source>
</evidence>
<dbReference type="EMBL" id="CAACYI010000001">
    <property type="protein sequence ID" value="VFB17427.1"/>
    <property type="molecule type" value="Genomic_DNA"/>
</dbReference>
<dbReference type="InterPro" id="IPR018211">
    <property type="entry name" value="ADH_Fe_CS"/>
</dbReference>
<evidence type="ECO:0000259" key="4">
    <source>
        <dbReference type="Pfam" id="PF00465"/>
    </source>
</evidence>
<feature type="domain" description="Alcohol dehydrogenase iron-type/glycerol dehydrogenase GldA" evidence="4">
    <location>
        <begin position="9"/>
        <end position="167"/>
    </location>
</feature>
<dbReference type="CDD" id="cd08180">
    <property type="entry name" value="PDD"/>
    <property type="match status" value="1"/>
</dbReference>
<dbReference type="PANTHER" id="PTHR11496:SF102">
    <property type="entry name" value="ALCOHOL DEHYDROGENASE 4"/>
    <property type="match status" value="1"/>
</dbReference>
<dbReference type="Pfam" id="PF00465">
    <property type="entry name" value="Fe-ADH"/>
    <property type="match status" value="1"/>
</dbReference>
<dbReference type="AlphaFoldDB" id="A0A8H2QZ12"/>
<dbReference type="InterPro" id="IPR001670">
    <property type="entry name" value="ADH_Fe/GldA"/>
</dbReference>
<dbReference type="Gene3D" id="3.40.50.1970">
    <property type="match status" value="1"/>
</dbReference>
<dbReference type="FunFam" id="1.20.1090.10:FF:000001">
    <property type="entry name" value="Aldehyde-alcohol dehydrogenase"/>
    <property type="match status" value="1"/>
</dbReference>
<comment type="caution">
    <text evidence="6">The sequence shown here is derived from an EMBL/GenBank/DDBJ whole genome shotgun (WGS) entry which is preliminary data.</text>
</comment>
<proteinExistence type="inferred from homology"/>
<feature type="domain" description="Fe-containing alcohol dehydrogenase-like C-terminal" evidence="5">
    <location>
        <begin position="180"/>
        <end position="385"/>
    </location>
</feature>
<keyword evidence="7" id="KW-1185">Reference proteome</keyword>
<name>A0A8H2QZ12_9FIRM</name>